<accession>A0A6C0FBI4</accession>
<sequence length="229" mass="25361">MVEVSEEELNQSLLVARENGRQEGNLNAGYHCDPLELSLLHPVWKETNWDKVETRPSPLPGEKRITFSDKAQSQITGVQECVEEDTDFVERGERALCKVVKIIDTTINSSDTIIPILVGIKDKSILAKMDETLGDIISTLESGKAYRVPDSSSLRISPGIHALNLISKAYTIFQYFAGFPPKKLSPHILSNAIEVARNQPGGAPEIQKADKPKLARQASRRIYCSHPGQ</sequence>
<evidence type="ECO:0000313" key="1">
    <source>
        <dbReference type="EMBL" id="QHT39038.1"/>
    </source>
</evidence>
<organism evidence="1">
    <name type="scientific">viral metagenome</name>
    <dbReference type="NCBI Taxonomy" id="1070528"/>
    <lineage>
        <taxon>unclassified sequences</taxon>
        <taxon>metagenomes</taxon>
        <taxon>organismal metagenomes</taxon>
    </lineage>
</organism>
<protein>
    <submittedName>
        <fullName evidence="1">Uncharacterized protein</fullName>
    </submittedName>
</protein>
<name>A0A6C0FBI4_9ZZZZ</name>
<proteinExistence type="predicted"/>
<dbReference type="EMBL" id="MN738838">
    <property type="protein sequence ID" value="QHT39038.1"/>
    <property type="molecule type" value="Genomic_DNA"/>
</dbReference>
<dbReference type="AlphaFoldDB" id="A0A6C0FBI4"/>
<reference evidence="1" key="1">
    <citation type="journal article" date="2020" name="Nature">
        <title>Giant virus diversity and host interactions through global metagenomics.</title>
        <authorList>
            <person name="Schulz F."/>
            <person name="Roux S."/>
            <person name="Paez-Espino D."/>
            <person name="Jungbluth S."/>
            <person name="Walsh D.A."/>
            <person name="Denef V.J."/>
            <person name="McMahon K.D."/>
            <person name="Konstantinidis K.T."/>
            <person name="Eloe-Fadrosh E.A."/>
            <person name="Kyrpides N.C."/>
            <person name="Woyke T."/>
        </authorList>
    </citation>
    <scope>NUCLEOTIDE SEQUENCE</scope>
    <source>
        <strain evidence="1">GVMAG-S-ERX556126-94</strain>
    </source>
</reference>